<dbReference type="PANTHER" id="PTHR36931">
    <property type="entry name" value="UPF0153 PROTEIN YEIW"/>
    <property type="match status" value="1"/>
</dbReference>
<dbReference type="PANTHER" id="PTHR36931:SF1">
    <property type="entry name" value="UPF0153 PROTEIN YEIW"/>
    <property type="match status" value="1"/>
</dbReference>
<dbReference type="AlphaFoldDB" id="A0A0G1T467"/>
<evidence type="ECO:0000313" key="2">
    <source>
        <dbReference type="Proteomes" id="UP000034682"/>
    </source>
</evidence>
<proteinExistence type="predicted"/>
<organism evidence="1 2">
    <name type="scientific">Candidatus Giovannonibacteria bacterium GW2011_GWB1_47_6b</name>
    <dbReference type="NCBI Taxonomy" id="1618655"/>
    <lineage>
        <taxon>Bacteria</taxon>
        <taxon>Candidatus Giovannoniibacteriota</taxon>
    </lineage>
</organism>
<evidence type="ECO:0000313" key="1">
    <source>
        <dbReference type="EMBL" id="KKU76537.1"/>
    </source>
</evidence>
<dbReference type="InterPro" id="IPR052572">
    <property type="entry name" value="UPF0153_domain"/>
</dbReference>
<accession>A0A0G1T467</accession>
<sequence length="157" mass="17822">MLFELRTCGTCGACCKTHFVHELDKPGGQWCKYRLPGRGCQIYGHHPRACKTFRCQWLLGRGEVEERPDRTHLVLDFIGGEKLGEPLFLIWEVKRGMLRSPLAREAEVDVFDQGIVVCRMPLAKQPTLIVPPGRQPEKIIEAFKSVGINVNVCYRTA</sequence>
<dbReference type="EMBL" id="LCOK01000018">
    <property type="protein sequence ID" value="KKU76537.1"/>
    <property type="molecule type" value="Genomic_DNA"/>
</dbReference>
<name>A0A0G1T467_9BACT</name>
<comment type="caution">
    <text evidence="1">The sequence shown here is derived from an EMBL/GenBank/DDBJ whole genome shotgun (WGS) entry which is preliminary data.</text>
</comment>
<dbReference type="Proteomes" id="UP000034682">
    <property type="component" value="Unassembled WGS sequence"/>
</dbReference>
<reference evidence="1 2" key="1">
    <citation type="journal article" date="2015" name="Nature">
        <title>rRNA introns, odd ribosomes, and small enigmatic genomes across a large radiation of phyla.</title>
        <authorList>
            <person name="Brown C.T."/>
            <person name="Hug L.A."/>
            <person name="Thomas B.C."/>
            <person name="Sharon I."/>
            <person name="Castelle C.J."/>
            <person name="Singh A."/>
            <person name="Wilkins M.J."/>
            <person name="Williams K.H."/>
            <person name="Banfield J.F."/>
        </authorList>
    </citation>
    <scope>NUCLEOTIDE SEQUENCE [LARGE SCALE GENOMIC DNA]</scope>
</reference>
<protein>
    <recommendedName>
        <fullName evidence="3">YkgJ family cysteine cluster protein</fullName>
    </recommendedName>
</protein>
<evidence type="ECO:0008006" key="3">
    <source>
        <dbReference type="Google" id="ProtNLM"/>
    </source>
</evidence>
<gene>
    <name evidence="1" type="ORF">UY02_C0018G0018</name>
</gene>